<dbReference type="PANTHER" id="PTHR33627:SF1">
    <property type="entry name" value="TRANSPOSASE"/>
    <property type="match status" value="1"/>
</dbReference>
<dbReference type="PANTHER" id="PTHR33627">
    <property type="entry name" value="TRANSPOSASE"/>
    <property type="match status" value="1"/>
</dbReference>
<dbReference type="InterPro" id="IPR039365">
    <property type="entry name" value="IS701-like"/>
</dbReference>
<dbReference type="AlphaFoldDB" id="A0A1Z4N9K3"/>
<protein>
    <submittedName>
        <fullName evidence="1">Putative transposase</fullName>
    </submittedName>
</protein>
<dbReference type="Proteomes" id="UP000218785">
    <property type="component" value="Chromosome"/>
</dbReference>
<keyword evidence="2" id="KW-1185">Reference proteome</keyword>
<reference evidence="1 2" key="1">
    <citation type="submission" date="2017-06" db="EMBL/GenBank/DDBJ databases">
        <title>Genome sequencing of cyanobaciteial culture collection at National Institute for Environmental Studies (NIES).</title>
        <authorList>
            <person name="Hirose Y."/>
            <person name="Shimura Y."/>
            <person name="Fujisawa T."/>
            <person name="Nakamura Y."/>
            <person name="Kawachi M."/>
        </authorList>
    </citation>
    <scope>NUCLEOTIDE SEQUENCE [LARGE SCALE GENOMIC DNA]</scope>
    <source>
        <strain evidence="1 2">NIES-37</strain>
    </source>
</reference>
<accession>A0A1Z4N9K3</accession>
<dbReference type="EMBL" id="AP018248">
    <property type="protein sequence ID" value="BAZ02391.1"/>
    <property type="molecule type" value="Genomic_DNA"/>
</dbReference>
<proteinExistence type="predicted"/>
<gene>
    <name evidence="1" type="ORF">NIES37_64030</name>
</gene>
<organism evidence="1 2">
    <name type="scientific">Tolypothrix tenuis PCC 7101</name>
    <dbReference type="NCBI Taxonomy" id="231146"/>
    <lineage>
        <taxon>Bacteria</taxon>
        <taxon>Bacillati</taxon>
        <taxon>Cyanobacteriota</taxon>
        <taxon>Cyanophyceae</taxon>
        <taxon>Nostocales</taxon>
        <taxon>Tolypothrichaceae</taxon>
        <taxon>Tolypothrix</taxon>
    </lineage>
</organism>
<evidence type="ECO:0000313" key="2">
    <source>
        <dbReference type="Proteomes" id="UP000218785"/>
    </source>
</evidence>
<evidence type="ECO:0000313" key="1">
    <source>
        <dbReference type="EMBL" id="BAZ02391.1"/>
    </source>
</evidence>
<dbReference type="KEGG" id="ttq:NIES37_64030"/>
<name>A0A1Z4N9K3_9CYAN</name>
<sequence>MPQKSLPEIAKIVGLQDGHSLHHYSLRNWIEYGFKQVKNELGWADFRLTDYESIERWWEIIFSAYLLVSIQSTYFQLEAEKPVAENLPNSSTDSSSFINASTTEFRQHREWEPGMTWKSSLNNLRLIVQPYIFYHLLLPCLDVFNIPGMRRCFLKLIELMNGFRASPILFSIAS</sequence>
<dbReference type="RefSeq" id="WP_190445772.1">
    <property type="nucleotide sequence ID" value="NZ_CAWNJS010000001.1"/>
</dbReference>